<feature type="domain" description="Pyridoxamine 5'-phosphate oxidase Alr4036 family FMN-binding" evidence="8">
    <location>
        <begin position="6"/>
        <end position="95"/>
    </location>
</feature>
<dbReference type="AlphaFoldDB" id="A0A835HHK6"/>
<organism evidence="9 10">
    <name type="scientific">Coptis chinensis</name>
    <dbReference type="NCBI Taxonomy" id="261450"/>
    <lineage>
        <taxon>Eukaryota</taxon>
        <taxon>Viridiplantae</taxon>
        <taxon>Streptophyta</taxon>
        <taxon>Embryophyta</taxon>
        <taxon>Tracheophyta</taxon>
        <taxon>Spermatophyta</taxon>
        <taxon>Magnoliopsida</taxon>
        <taxon>Ranunculales</taxon>
        <taxon>Ranunculaceae</taxon>
        <taxon>Coptidoideae</taxon>
        <taxon>Coptis</taxon>
    </lineage>
</organism>
<dbReference type="Pfam" id="PF12766">
    <property type="entry name" value="Pyridox_oxase_2"/>
    <property type="match status" value="1"/>
</dbReference>
<dbReference type="EC" id="1.4.3.5" evidence="4"/>
<dbReference type="PANTHER" id="PTHR10851:SF3">
    <property type="entry name" value="PYRIDOXINE_PYRIDOXAMINE 5'-PHOSPHATE OXIDASE 2"/>
    <property type="match status" value="1"/>
</dbReference>
<keyword evidence="6" id="KW-0288">FMN</keyword>
<keyword evidence="7" id="KW-0560">Oxidoreductase</keyword>
<evidence type="ECO:0000256" key="3">
    <source>
        <dbReference type="ARBA" id="ARBA00005037"/>
    </source>
</evidence>
<proteinExistence type="predicted"/>
<comment type="caution">
    <text evidence="9">The sequence shown here is derived from an EMBL/GenBank/DDBJ whole genome shotgun (WGS) entry which is preliminary data.</text>
</comment>
<dbReference type="GO" id="GO:0010181">
    <property type="term" value="F:FMN binding"/>
    <property type="evidence" value="ECO:0007669"/>
    <property type="project" value="InterPro"/>
</dbReference>
<dbReference type="SUPFAM" id="SSF50475">
    <property type="entry name" value="FMN-binding split barrel"/>
    <property type="match status" value="1"/>
</dbReference>
<accession>A0A835HHK6</accession>
<dbReference type="Proteomes" id="UP000631114">
    <property type="component" value="Unassembled WGS sequence"/>
</dbReference>
<evidence type="ECO:0000313" key="10">
    <source>
        <dbReference type="Proteomes" id="UP000631114"/>
    </source>
</evidence>
<evidence type="ECO:0000256" key="7">
    <source>
        <dbReference type="ARBA" id="ARBA00023002"/>
    </source>
</evidence>
<evidence type="ECO:0000256" key="5">
    <source>
        <dbReference type="ARBA" id="ARBA00022630"/>
    </source>
</evidence>
<dbReference type="InterPro" id="IPR000659">
    <property type="entry name" value="Pyridox_Oxase"/>
</dbReference>
<reference evidence="9 10" key="1">
    <citation type="submission" date="2020-10" db="EMBL/GenBank/DDBJ databases">
        <title>The Coptis chinensis genome and diversification of protoberbering-type alkaloids.</title>
        <authorList>
            <person name="Wang B."/>
            <person name="Shu S."/>
            <person name="Song C."/>
            <person name="Liu Y."/>
        </authorList>
    </citation>
    <scope>NUCLEOTIDE SEQUENCE [LARGE SCALE GENOMIC DNA]</scope>
    <source>
        <strain evidence="9">HL-2020</strain>
        <tissue evidence="9">Leaf</tissue>
    </source>
</reference>
<evidence type="ECO:0000313" key="9">
    <source>
        <dbReference type="EMBL" id="KAF9600800.1"/>
    </source>
</evidence>
<evidence type="ECO:0000256" key="6">
    <source>
        <dbReference type="ARBA" id="ARBA00022643"/>
    </source>
</evidence>
<gene>
    <name evidence="9" type="ORF">IFM89_012539</name>
</gene>
<evidence type="ECO:0000259" key="8">
    <source>
        <dbReference type="Pfam" id="PF12766"/>
    </source>
</evidence>
<dbReference type="GO" id="GO:0004733">
    <property type="term" value="F:pyridoxamine phosphate oxidase activity"/>
    <property type="evidence" value="ECO:0007669"/>
    <property type="project" value="UniProtKB-EC"/>
</dbReference>
<comment type="cofactor">
    <cofactor evidence="1">
        <name>FMN</name>
        <dbReference type="ChEBI" id="CHEBI:58210"/>
    </cofactor>
</comment>
<dbReference type="EMBL" id="JADFTS010000006">
    <property type="protein sequence ID" value="KAF9600800.1"/>
    <property type="molecule type" value="Genomic_DNA"/>
</dbReference>
<dbReference type="Gene3D" id="2.30.110.10">
    <property type="entry name" value="Electron Transport, Fmn-binding Protein, Chain A"/>
    <property type="match status" value="1"/>
</dbReference>
<evidence type="ECO:0000256" key="4">
    <source>
        <dbReference type="ARBA" id="ARBA00012801"/>
    </source>
</evidence>
<comment type="pathway">
    <text evidence="2">Cofactor metabolism; pyridoxal 5'-phosphate salvage; pyridoxal 5'-phosphate from pyridoxamine 5'-phosphate: step 1/1.</text>
</comment>
<dbReference type="PANTHER" id="PTHR10851">
    <property type="entry name" value="PYRIDOXINE-5-PHOSPHATE OXIDASE"/>
    <property type="match status" value="1"/>
</dbReference>
<evidence type="ECO:0000256" key="1">
    <source>
        <dbReference type="ARBA" id="ARBA00001917"/>
    </source>
</evidence>
<keyword evidence="10" id="KW-1185">Reference proteome</keyword>
<dbReference type="UniPathway" id="UPA01068">
    <property type="reaction ID" value="UER00304"/>
</dbReference>
<dbReference type="InterPro" id="IPR012349">
    <property type="entry name" value="Split_barrel_FMN-bd"/>
</dbReference>
<evidence type="ECO:0000256" key="2">
    <source>
        <dbReference type="ARBA" id="ARBA00004738"/>
    </source>
</evidence>
<keyword evidence="5" id="KW-0285">Flavoprotein</keyword>
<dbReference type="GO" id="GO:0008615">
    <property type="term" value="P:pyridoxine biosynthetic process"/>
    <property type="evidence" value="ECO:0007669"/>
    <property type="project" value="InterPro"/>
</dbReference>
<sequence length="119" mass="13442">MAASAAPWKQLIMNALELNSNLKHSSYVQFATIGSYGRPANRTVVFRGFHDDSNKIQINTDSRNCKVEELKQCPIAEICWYFTDSWEQFRIKGSVGPVKLQVRIAKLCLSCFCSEASSF</sequence>
<protein>
    <recommendedName>
        <fullName evidence="4">pyridoxal 5'-phosphate synthase</fullName>
        <ecNumber evidence="4">1.4.3.5</ecNumber>
    </recommendedName>
</protein>
<feature type="non-terminal residue" evidence="9">
    <location>
        <position position="1"/>
    </location>
</feature>
<name>A0A835HHK6_9MAGN</name>
<dbReference type="OrthoDB" id="434253at2759"/>
<comment type="pathway">
    <text evidence="3">Cofactor metabolism; pyridoxal 5'-phosphate salvage; pyridoxal 5'-phosphate from pyridoxine 5'-phosphate: step 1/1.</text>
</comment>
<dbReference type="InterPro" id="IPR024624">
    <property type="entry name" value="Pyridox_Oxase_Alr4036_FMN-bd"/>
</dbReference>